<accession>A0A356W3U5</accession>
<dbReference type="EMBL" id="DOGS01000039">
    <property type="protein sequence ID" value="HBQ47602.1"/>
    <property type="molecule type" value="Genomic_DNA"/>
</dbReference>
<evidence type="ECO:0000313" key="1">
    <source>
        <dbReference type="EMBL" id="HBQ47602.1"/>
    </source>
</evidence>
<dbReference type="CDD" id="cd00586">
    <property type="entry name" value="4HBT"/>
    <property type="match status" value="1"/>
</dbReference>
<proteinExistence type="predicted"/>
<reference evidence="1 2" key="1">
    <citation type="journal article" date="2018" name="Nat. Biotechnol.">
        <title>A standardized bacterial taxonomy based on genome phylogeny substantially revises the tree of life.</title>
        <authorList>
            <person name="Parks D.H."/>
            <person name="Chuvochina M."/>
            <person name="Waite D.W."/>
            <person name="Rinke C."/>
            <person name="Skarshewski A."/>
            <person name="Chaumeil P.A."/>
            <person name="Hugenholtz P."/>
        </authorList>
    </citation>
    <scope>NUCLEOTIDE SEQUENCE [LARGE SCALE GENOMIC DNA]</scope>
    <source>
        <strain evidence="1">UBA10378</strain>
    </source>
</reference>
<dbReference type="Pfam" id="PF13279">
    <property type="entry name" value="4HBT_2"/>
    <property type="match status" value="2"/>
</dbReference>
<protein>
    <submittedName>
        <fullName evidence="1">Acyl-[acyl-carrier-protein] thioesterase</fullName>
    </submittedName>
</protein>
<gene>
    <name evidence="1" type="ORF">DD728_01735</name>
</gene>
<sequence>MITLWRGSCNQWDCDEMGHMNVRVYVEKQVEGLAAFAPSLGMPHAFRANSPSTIIPVDQHIRFVREVLPGRPLTMNGCVLEAGEDDALIYQELRHGDGSLAACMRTRVLHVDTTMRKPFPWSSRTRQAIPDVTDTAPEESAPRSIDMSAPGLPHSEITLDRVKQVGAPLAGRGAVPPQHLDVHGHMYPYWMLGRTSDSVPNILYNWRKKVAESAGDLRMGAAVLEYRLRYHDMPVAGDLYELYTSFGGAQGKTHNLIHWMMNPANGKPWATMQATAITLDLDARKAIPAPPEMIRELSEMAAPGLEI</sequence>
<dbReference type="AlphaFoldDB" id="A0A356W3U5"/>
<dbReference type="Gene3D" id="3.10.129.10">
    <property type="entry name" value="Hotdog Thioesterase"/>
    <property type="match status" value="2"/>
</dbReference>
<organism evidence="1 2">
    <name type="scientific">Hyphomonas atlantica</name>
    <dbReference type="NCBI Taxonomy" id="1280948"/>
    <lineage>
        <taxon>Bacteria</taxon>
        <taxon>Pseudomonadati</taxon>
        <taxon>Pseudomonadota</taxon>
        <taxon>Alphaproteobacteria</taxon>
        <taxon>Hyphomonadales</taxon>
        <taxon>Hyphomonadaceae</taxon>
        <taxon>Hyphomonas</taxon>
    </lineage>
</organism>
<comment type="caution">
    <text evidence="1">The sequence shown here is derived from an EMBL/GenBank/DDBJ whole genome shotgun (WGS) entry which is preliminary data.</text>
</comment>
<dbReference type="Proteomes" id="UP000263957">
    <property type="component" value="Unassembled WGS sequence"/>
</dbReference>
<evidence type="ECO:0000313" key="2">
    <source>
        <dbReference type="Proteomes" id="UP000263957"/>
    </source>
</evidence>
<dbReference type="SUPFAM" id="SSF54637">
    <property type="entry name" value="Thioesterase/thiol ester dehydrase-isomerase"/>
    <property type="match status" value="2"/>
</dbReference>
<name>A0A356W3U5_9PROT</name>
<dbReference type="InterPro" id="IPR029069">
    <property type="entry name" value="HotDog_dom_sf"/>
</dbReference>